<accession>A0A377M814</accession>
<proteinExistence type="predicted"/>
<dbReference type="EMBL" id="UGJB01000004">
    <property type="protein sequence ID" value="STQ14807.1"/>
    <property type="molecule type" value="Genomic_DNA"/>
</dbReference>
<protein>
    <submittedName>
        <fullName evidence="1">Uncharacterized protein</fullName>
    </submittedName>
</protein>
<reference evidence="1 2" key="1">
    <citation type="submission" date="2018-06" db="EMBL/GenBank/DDBJ databases">
        <authorList>
            <consortium name="Pathogen Informatics"/>
            <person name="Doyle S."/>
        </authorList>
    </citation>
    <scope>NUCLEOTIDE SEQUENCE [LARGE SCALE GENOMIC DNA]</scope>
    <source>
        <strain evidence="1 2">NCTC10005</strain>
    </source>
</reference>
<organism evidence="1 2">
    <name type="scientific">Enterobacter cloacae</name>
    <dbReference type="NCBI Taxonomy" id="550"/>
    <lineage>
        <taxon>Bacteria</taxon>
        <taxon>Pseudomonadati</taxon>
        <taxon>Pseudomonadota</taxon>
        <taxon>Gammaproteobacteria</taxon>
        <taxon>Enterobacterales</taxon>
        <taxon>Enterobacteriaceae</taxon>
        <taxon>Enterobacter</taxon>
        <taxon>Enterobacter cloacae complex</taxon>
    </lineage>
</organism>
<dbReference type="AlphaFoldDB" id="A0A377M814"/>
<evidence type="ECO:0000313" key="1">
    <source>
        <dbReference type="EMBL" id="STQ14807.1"/>
    </source>
</evidence>
<sequence>MVSEKQLDKEDRRAWTGAAMVSGPVCCRLFGGGGGLSVTFLRRQCFQILLGESTSSDAWTDGETYIAYNIDIVRRLKPDALRTASLLFSLTEHEVAHEGDSLDCGP</sequence>
<evidence type="ECO:0000313" key="2">
    <source>
        <dbReference type="Proteomes" id="UP000255106"/>
    </source>
</evidence>
<dbReference type="Proteomes" id="UP000255106">
    <property type="component" value="Unassembled WGS sequence"/>
</dbReference>
<gene>
    <name evidence="1" type="ORF">NCTC10005_07678</name>
</gene>
<name>A0A377M814_ENTCL</name>